<dbReference type="Pfam" id="PF05137">
    <property type="entry name" value="PilN"/>
    <property type="match status" value="1"/>
</dbReference>
<dbReference type="PROSITE" id="PS51257">
    <property type="entry name" value="PROKAR_LIPOPROTEIN"/>
    <property type="match status" value="1"/>
</dbReference>
<protein>
    <recommendedName>
        <fullName evidence="3">Pilus assembly protein</fullName>
    </recommendedName>
</protein>
<name>A0A5E7SYK5_PSEFL</name>
<dbReference type="AlphaFoldDB" id="A0A5E7SYK5"/>
<organism evidence="1 2">
    <name type="scientific">Pseudomonas fluorescens</name>
    <dbReference type="NCBI Taxonomy" id="294"/>
    <lineage>
        <taxon>Bacteria</taxon>
        <taxon>Pseudomonadati</taxon>
        <taxon>Pseudomonadota</taxon>
        <taxon>Gammaproteobacteria</taxon>
        <taxon>Pseudomonadales</taxon>
        <taxon>Pseudomonadaceae</taxon>
        <taxon>Pseudomonas</taxon>
    </lineage>
</organism>
<gene>
    <name evidence="1" type="ORF">PS918_03246</name>
</gene>
<accession>A0A5E7SYK5</accession>
<evidence type="ECO:0000313" key="2">
    <source>
        <dbReference type="Proteomes" id="UP000326611"/>
    </source>
</evidence>
<evidence type="ECO:0008006" key="3">
    <source>
        <dbReference type="Google" id="ProtNLM"/>
    </source>
</evidence>
<evidence type="ECO:0000313" key="1">
    <source>
        <dbReference type="EMBL" id="VVP91134.1"/>
    </source>
</evidence>
<sequence>MRALTLDFQPRRRSTPLGWSLLAGGVVLALSCTLIQQHFNGEAEQQQGHLQTTQRVLSGDTGTKVSLTPAETREQAQNLAEMRKVSQQLRRPWERLFATLEAMPRDNVALLTLTPDARKGQVRISAEARDLDAMLDFHRRLEASDELSDVSLLSHEIVANVPEQPVRFNLSATWEIGDANP</sequence>
<dbReference type="Proteomes" id="UP000326611">
    <property type="component" value="Unassembled WGS sequence"/>
</dbReference>
<proteinExistence type="predicted"/>
<reference evidence="1 2" key="1">
    <citation type="submission" date="2019-09" db="EMBL/GenBank/DDBJ databases">
        <authorList>
            <person name="Chandra G."/>
            <person name="Truman W A."/>
        </authorList>
    </citation>
    <scope>NUCLEOTIDE SEQUENCE [LARGE SCALE GENOMIC DNA]</scope>
    <source>
        <strain evidence="1">PS918</strain>
    </source>
</reference>
<dbReference type="RefSeq" id="WP_150771278.1">
    <property type="nucleotide sequence ID" value="NZ_CABVIY010000004.1"/>
</dbReference>
<dbReference type="EMBL" id="CABVIY010000004">
    <property type="protein sequence ID" value="VVP91134.1"/>
    <property type="molecule type" value="Genomic_DNA"/>
</dbReference>
<dbReference type="OrthoDB" id="8703192at2"/>
<dbReference type="InterPro" id="IPR007813">
    <property type="entry name" value="PilN"/>
</dbReference>